<name>A0A2J8B268_9FIRM</name>
<dbReference type="Pfam" id="PF26594">
    <property type="entry name" value="KH_NusA_2nd"/>
    <property type="match status" value="1"/>
</dbReference>
<evidence type="ECO:0000313" key="11">
    <source>
        <dbReference type="EMBL" id="PNH18879.1"/>
    </source>
</evidence>
<comment type="subcellular location">
    <subcellularLocation>
        <location evidence="7">Cytoplasm</location>
    </subcellularLocation>
</comment>
<evidence type="ECO:0000259" key="10">
    <source>
        <dbReference type="Pfam" id="PF26594"/>
    </source>
</evidence>
<dbReference type="SUPFAM" id="SSF69705">
    <property type="entry name" value="Transcription factor NusA, N-terminal domain"/>
    <property type="match status" value="1"/>
</dbReference>
<keyword evidence="1 7" id="KW-0806">Transcription termination</keyword>
<dbReference type="Pfam" id="PF08529">
    <property type="entry name" value="NusA_N"/>
    <property type="match status" value="1"/>
</dbReference>
<dbReference type="InterPro" id="IPR025249">
    <property type="entry name" value="TF_NusA_KH_1st"/>
</dbReference>
<evidence type="ECO:0000259" key="8">
    <source>
        <dbReference type="Pfam" id="PF08529"/>
    </source>
</evidence>
<dbReference type="GO" id="GO:0003700">
    <property type="term" value="F:DNA-binding transcription factor activity"/>
    <property type="evidence" value="ECO:0007669"/>
    <property type="project" value="InterPro"/>
</dbReference>
<dbReference type="Gene3D" id="2.40.50.140">
    <property type="entry name" value="Nucleic acid-binding proteins"/>
    <property type="match status" value="1"/>
</dbReference>
<comment type="function">
    <text evidence="7">Participates in both transcription termination and antitermination.</text>
</comment>
<evidence type="ECO:0000256" key="3">
    <source>
        <dbReference type="ARBA" id="ARBA00022814"/>
    </source>
</evidence>
<evidence type="ECO:0000256" key="5">
    <source>
        <dbReference type="ARBA" id="ARBA00023015"/>
    </source>
</evidence>
<dbReference type="GO" id="GO:0031564">
    <property type="term" value="P:transcription antitermination"/>
    <property type="evidence" value="ECO:0007669"/>
    <property type="project" value="UniProtKB-UniRule"/>
</dbReference>
<dbReference type="InterPro" id="IPR015946">
    <property type="entry name" value="KH_dom-like_a/b"/>
</dbReference>
<feature type="domain" description="Transcription factor NusA N-terminal" evidence="8">
    <location>
        <begin position="4"/>
        <end position="126"/>
    </location>
</feature>
<comment type="similarity">
    <text evidence="7">Belongs to the NusA family.</text>
</comment>
<proteinExistence type="inferred from homology"/>
<dbReference type="CDD" id="cd04455">
    <property type="entry name" value="S1_NusA"/>
    <property type="match status" value="1"/>
</dbReference>
<protein>
    <recommendedName>
        <fullName evidence="7">Transcription termination/antitermination protein NusA</fullName>
    </recommendedName>
</protein>
<evidence type="ECO:0000256" key="4">
    <source>
        <dbReference type="ARBA" id="ARBA00022884"/>
    </source>
</evidence>
<organism evidence="11 12">
    <name type="scientific">Mageeibacillus indolicus</name>
    <dbReference type="NCBI Taxonomy" id="884684"/>
    <lineage>
        <taxon>Bacteria</taxon>
        <taxon>Bacillati</taxon>
        <taxon>Bacillota</taxon>
        <taxon>Clostridia</taxon>
        <taxon>Eubacteriales</taxon>
        <taxon>Oscillospiraceae</taxon>
        <taxon>Mageeibacillus</taxon>
    </lineage>
</organism>
<keyword evidence="4 7" id="KW-0694">RNA-binding</keyword>
<dbReference type="AlphaFoldDB" id="A0A2J8B268"/>
<dbReference type="PANTHER" id="PTHR22648:SF0">
    <property type="entry name" value="TRANSCRIPTION TERMINATION_ANTITERMINATION PROTEIN NUSA"/>
    <property type="match status" value="1"/>
</dbReference>
<dbReference type="PANTHER" id="PTHR22648">
    <property type="entry name" value="TRANSCRIPTION TERMINATION FACTOR NUSA"/>
    <property type="match status" value="1"/>
</dbReference>
<dbReference type="InterPro" id="IPR013735">
    <property type="entry name" value="TF_NusA_N"/>
</dbReference>
<dbReference type="GO" id="GO:0005829">
    <property type="term" value="C:cytosol"/>
    <property type="evidence" value="ECO:0007669"/>
    <property type="project" value="TreeGrafter"/>
</dbReference>
<dbReference type="Gene3D" id="3.30.1480.10">
    <property type="entry name" value="NusA, N-terminal domain"/>
    <property type="match status" value="1"/>
</dbReference>
<keyword evidence="2 7" id="KW-0963">Cytoplasm</keyword>
<dbReference type="Pfam" id="PF13184">
    <property type="entry name" value="KH_NusA_1st"/>
    <property type="match status" value="1"/>
</dbReference>
<reference evidence="12" key="1">
    <citation type="submission" date="2017-04" db="EMBL/GenBank/DDBJ databases">
        <authorList>
            <person name="Bumgarner R.E."/>
            <person name="Fredricks D.N."/>
            <person name="Srinivasan S."/>
        </authorList>
    </citation>
    <scope>NUCLEOTIDE SEQUENCE [LARGE SCALE GENOMIC DNA]</scope>
    <source>
        <strain evidence="12">KA00405</strain>
    </source>
</reference>
<dbReference type="InterPro" id="IPR009019">
    <property type="entry name" value="KH_sf_prok-type"/>
</dbReference>
<sequence>MNVELIEAIKLLEKERGIDAEILFQSIEEALVSAYKREFDVKSSDNIRAEVDRETGDMQVFLEKEVVEEVADSSLQVSLEEARKFSPDFDIGDVLEYQLSPQDFGRLAAATAKNVINQKLCNAERERIQNEFSSRINELANGVVQRRDRRDVIVDIGRAEAILPGNEQVRGENYDFNKQMRLYILRVNEKMGRPVVYVSRSHPNLVRKLFEHEVPEIKDGTVEIMAVSREAGSRSKIAVRSNNENVDPLGACVGQRGMRVQAVMDELNGERIDIIQWSPNPEEFIANALSPAKVVSVEVAPESKMAAVVVPDNQLALAIGKEGQNAHLAARLTGWKIDIKSERQARQNLEQELMHRFDRAASEYEADNGEKN</sequence>
<dbReference type="InterPro" id="IPR036555">
    <property type="entry name" value="NusA_N_sf"/>
</dbReference>
<evidence type="ECO:0000259" key="9">
    <source>
        <dbReference type="Pfam" id="PF13184"/>
    </source>
</evidence>
<dbReference type="SUPFAM" id="SSF54814">
    <property type="entry name" value="Prokaryotic type KH domain (KH-domain type II)"/>
    <property type="match status" value="2"/>
</dbReference>
<gene>
    <name evidence="7 11" type="primary">nusA</name>
    <name evidence="11" type="ORF">B7R76_04825</name>
</gene>
<dbReference type="FunFam" id="3.30.300.20:FF:000005">
    <property type="entry name" value="Transcription termination/antitermination protein NusA"/>
    <property type="match status" value="1"/>
</dbReference>
<dbReference type="InterPro" id="IPR058582">
    <property type="entry name" value="KH_NusA_2nd"/>
</dbReference>
<dbReference type="InterPro" id="IPR030842">
    <property type="entry name" value="TF_NusA_bacterial"/>
</dbReference>
<dbReference type="Proteomes" id="UP000236394">
    <property type="component" value="Unassembled WGS sequence"/>
</dbReference>
<evidence type="ECO:0000313" key="12">
    <source>
        <dbReference type="Proteomes" id="UP000236394"/>
    </source>
</evidence>
<dbReference type="FunFam" id="3.30.1480.10:FF:000002">
    <property type="entry name" value="Transcription termination/antitermination protein NusA"/>
    <property type="match status" value="1"/>
</dbReference>
<dbReference type="SUPFAM" id="SSF50249">
    <property type="entry name" value="Nucleic acid-binding proteins"/>
    <property type="match status" value="1"/>
</dbReference>
<dbReference type="HAMAP" id="MF_00945_B">
    <property type="entry name" value="NusA_B"/>
    <property type="match status" value="1"/>
</dbReference>
<dbReference type="FunFam" id="3.30.300.20:FF:000002">
    <property type="entry name" value="Transcription termination/antitermination protein NusA"/>
    <property type="match status" value="1"/>
</dbReference>
<feature type="domain" description="Transcription factor NusA first KH" evidence="9">
    <location>
        <begin position="200"/>
        <end position="277"/>
    </location>
</feature>
<feature type="domain" description="NusA-like second KH" evidence="10">
    <location>
        <begin position="281"/>
        <end position="346"/>
    </location>
</feature>
<evidence type="ECO:0000256" key="7">
    <source>
        <dbReference type="HAMAP-Rule" id="MF_00945"/>
    </source>
</evidence>
<dbReference type="PROSITE" id="PS50084">
    <property type="entry name" value="KH_TYPE_1"/>
    <property type="match status" value="1"/>
</dbReference>
<dbReference type="CDD" id="cd02134">
    <property type="entry name" value="KH-II_NusA_rpt1"/>
    <property type="match status" value="1"/>
</dbReference>
<dbReference type="InterPro" id="IPR010213">
    <property type="entry name" value="TF_NusA"/>
</dbReference>
<dbReference type="GO" id="GO:0003723">
    <property type="term" value="F:RNA binding"/>
    <property type="evidence" value="ECO:0007669"/>
    <property type="project" value="UniProtKB-UniRule"/>
</dbReference>
<evidence type="ECO:0000256" key="6">
    <source>
        <dbReference type="ARBA" id="ARBA00023163"/>
    </source>
</evidence>
<dbReference type="InterPro" id="IPR012340">
    <property type="entry name" value="NA-bd_OB-fold"/>
</dbReference>
<keyword evidence="6 7" id="KW-0804">Transcription</keyword>
<dbReference type="RefSeq" id="WP_102892519.1">
    <property type="nucleotide sequence ID" value="NZ_NBZD01000002.1"/>
</dbReference>
<dbReference type="NCBIfam" id="TIGR01953">
    <property type="entry name" value="NusA"/>
    <property type="match status" value="1"/>
</dbReference>
<dbReference type="CDD" id="cd22529">
    <property type="entry name" value="KH-II_NusA_rpt2"/>
    <property type="match status" value="1"/>
</dbReference>
<evidence type="ECO:0000256" key="1">
    <source>
        <dbReference type="ARBA" id="ARBA00022472"/>
    </source>
</evidence>
<dbReference type="EMBL" id="NBZD01000002">
    <property type="protein sequence ID" value="PNH18879.1"/>
    <property type="molecule type" value="Genomic_DNA"/>
</dbReference>
<dbReference type="Gene3D" id="3.30.300.20">
    <property type="match status" value="2"/>
</dbReference>
<keyword evidence="3 7" id="KW-0889">Transcription antitermination</keyword>
<comment type="subunit">
    <text evidence="7">Monomer. Binds directly to the core enzyme of the DNA-dependent RNA polymerase and to nascent RNA.</text>
</comment>
<keyword evidence="5 7" id="KW-0805">Transcription regulation</keyword>
<comment type="caution">
    <text evidence="11">The sequence shown here is derived from an EMBL/GenBank/DDBJ whole genome shotgun (WGS) entry which is preliminary data.</text>
</comment>
<evidence type="ECO:0000256" key="2">
    <source>
        <dbReference type="ARBA" id="ARBA00022490"/>
    </source>
</evidence>
<dbReference type="GO" id="GO:0006353">
    <property type="term" value="P:DNA-templated transcription termination"/>
    <property type="evidence" value="ECO:0007669"/>
    <property type="project" value="UniProtKB-UniRule"/>
</dbReference>
<accession>A0A2J8B268</accession>